<dbReference type="EMBL" id="AOCG01000002">
    <property type="protein sequence ID" value="EUJ21398.1"/>
    <property type="molecule type" value="Genomic_DNA"/>
</dbReference>
<dbReference type="PANTHER" id="PTHR46558:SF4">
    <property type="entry name" value="DNA-BIDING PHAGE PROTEIN"/>
    <property type="match status" value="1"/>
</dbReference>
<evidence type="ECO:0000313" key="4">
    <source>
        <dbReference type="Proteomes" id="UP000019246"/>
    </source>
</evidence>
<feature type="domain" description="HTH cro/C1-type" evidence="2">
    <location>
        <begin position="6"/>
        <end position="60"/>
    </location>
</feature>
<dbReference type="SMART" id="SM00530">
    <property type="entry name" value="HTH_XRE"/>
    <property type="match status" value="1"/>
</dbReference>
<evidence type="ECO:0000256" key="1">
    <source>
        <dbReference type="ARBA" id="ARBA00023125"/>
    </source>
</evidence>
<sequence>MLYNLIKKHREENQISQEELAHVVGVSRQTIHAIEKGNYNPSLELSFKLSIYFNKSIEELFQYKR</sequence>
<gene>
    <name evidence="3" type="ORF">MAQA_01557</name>
</gene>
<evidence type="ECO:0000259" key="2">
    <source>
        <dbReference type="PROSITE" id="PS50943"/>
    </source>
</evidence>
<dbReference type="SUPFAM" id="SSF47413">
    <property type="entry name" value="lambda repressor-like DNA-binding domains"/>
    <property type="match status" value="1"/>
</dbReference>
<name>W7BN11_9LIST</name>
<dbReference type="CDD" id="cd00093">
    <property type="entry name" value="HTH_XRE"/>
    <property type="match status" value="1"/>
</dbReference>
<keyword evidence="1" id="KW-0238">DNA-binding</keyword>
<dbReference type="InterPro" id="IPR001387">
    <property type="entry name" value="Cro/C1-type_HTH"/>
</dbReference>
<dbReference type="AlphaFoldDB" id="W7BN11"/>
<keyword evidence="4" id="KW-1185">Reference proteome</keyword>
<dbReference type="InterPro" id="IPR010982">
    <property type="entry name" value="Lambda_DNA-bd_dom_sf"/>
</dbReference>
<protein>
    <recommendedName>
        <fullName evidence="2">HTH cro/C1-type domain-containing protein</fullName>
    </recommendedName>
</protein>
<organism evidence="3 4">
    <name type="scientific">Listeria aquatica FSL S10-1188</name>
    <dbReference type="NCBI Taxonomy" id="1265818"/>
    <lineage>
        <taxon>Bacteria</taxon>
        <taxon>Bacillati</taxon>
        <taxon>Bacillota</taxon>
        <taxon>Bacilli</taxon>
        <taxon>Bacillales</taxon>
        <taxon>Listeriaceae</taxon>
        <taxon>Listeria</taxon>
    </lineage>
</organism>
<dbReference type="GO" id="GO:0003677">
    <property type="term" value="F:DNA binding"/>
    <property type="evidence" value="ECO:0007669"/>
    <property type="project" value="UniProtKB-KW"/>
</dbReference>
<comment type="caution">
    <text evidence="3">The sequence shown here is derived from an EMBL/GenBank/DDBJ whole genome shotgun (WGS) entry which is preliminary data.</text>
</comment>
<dbReference type="PROSITE" id="PS50943">
    <property type="entry name" value="HTH_CROC1"/>
    <property type="match status" value="1"/>
</dbReference>
<dbReference type="Pfam" id="PF01381">
    <property type="entry name" value="HTH_3"/>
    <property type="match status" value="1"/>
</dbReference>
<accession>W7BN11</accession>
<dbReference type="PANTHER" id="PTHR46558">
    <property type="entry name" value="TRACRIPTIONAL REGULATORY PROTEIN-RELATED-RELATED"/>
    <property type="match status" value="1"/>
</dbReference>
<dbReference type="OrthoDB" id="9808239at2"/>
<proteinExistence type="predicted"/>
<dbReference type="STRING" id="1265818.MAQA_01557"/>
<dbReference type="RefSeq" id="WP_036070552.1">
    <property type="nucleotide sequence ID" value="NZ_AOCG01000002.1"/>
</dbReference>
<evidence type="ECO:0000313" key="3">
    <source>
        <dbReference type="EMBL" id="EUJ21398.1"/>
    </source>
</evidence>
<dbReference type="Proteomes" id="UP000019246">
    <property type="component" value="Unassembled WGS sequence"/>
</dbReference>
<reference evidence="3 4" key="1">
    <citation type="journal article" date="2014" name="Int. J. Syst. Evol. Microbiol.">
        <title>Listeria floridensis sp. nov., Listeria aquatica sp. nov., Listeria cornellensis sp. nov., Listeria riparia sp. nov. and Listeria grandensis sp. nov., from agricultural and natural environments.</title>
        <authorList>
            <person name="den Bakker H.C."/>
            <person name="Warchocki S."/>
            <person name="Wright E.M."/>
            <person name="Allred A.F."/>
            <person name="Ahlstrom C."/>
            <person name="Manuel C.S."/>
            <person name="Stasiewicz M.J."/>
            <person name="Burrell A."/>
            <person name="Roof S."/>
            <person name="Strawn L."/>
            <person name="Fortes E.D."/>
            <person name="Nightingale K.K."/>
            <person name="Kephart D."/>
            <person name="Wiedmann M."/>
        </authorList>
    </citation>
    <scope>NUCLEOTIDE SEQUENCE [LARGE SCALE GENOMIC DNA]</scope>
    <source>
        <strain evidence="3 4">FSL S10-1188</strain>
    </source>
</reference>
<dbReference type="Gene3D" id="1.10.260.40">
    <property type="entry name" value="lambda repressor-like DNA-binding domains"/>
    <property type="match status" value="1"/>
</dbReference>